<keyword evidence="3" id="KW-1185">Reference proteome</keyword>
<evidence type="ECO:0000313" key="2">
    <source>
        <dbReference type="EMBL" id="CAK0881257.1"/>
    </source>
</evidence>
<gene>
    <name evidence="2" type="ORF">PCOR1329_LOCUS64170</name>
</gene>
<dbReference type="Proteomes" id="UP001189429">
    <property type="component" value="Unassembled WGS sequence"/>
</dbReference>
<feature type="non-terminal residue" evidence="2">
    <location>
        <position position="268"/>
    </location>
</feature>
<organism evidence="2 3">
    <name type="scientific">Prorocentrum cordatum</name>
    <dbReference type="NCBI Taxonomy" id="2364126"/>
    <lineage>
        <taxon>Eukaryota</taxon>
        <taxon>Sar</taxon>
        <taxon>Alveolata</taxon>
        <taxon>Dinophyceae</taxon>
        <taxon>Prorocentrales</taxon>
        <taxon>Prorocentraceae</taxon>
        <taxon>Prorocentrum</taxon>
    </lineage>
</organism>
<feature type="compositionally biased region" description="Polar residues" evidence="1">
    <location>
        <begin position="51"/>
        <end position="67"/>
    </location>
</feature>
<feature type="non-terminal residue" evidence="2">
    <location>
        <position position="1"/>
    </location>
</feature>
<accession>A0ABN9W566</accession>
<comment type="caution">
    <text evidence="2">The sequence shown here is derived from an EMBL/GenBank/DDBJ whole genome shotgun (WGS) entry which is preliminary data.</text>
</comment>
<protein>
    <recommendedName>
        <fullName evidence="4">WWE domain-containing protein</fullName>
    </recommendedName>
</protein>
<reference evidence="2" key="1">
    <citation type="submission" date="2023-10" db="EMBL/GenBank/DDBJ databases">
        <authorList>
            <person name="Chen Y."/>
            <person name="Shah S."/>
            <person name="Dougan E. K."/>
            <person name="Thang M."/>
            <person name="Chan C."/>
        </authorList>
    </citation>
    <scope>NUCLEOTIDE SEQUENCE [LARGE SCALE GENOMIC DNA]</scope>
</reference>
<evidence type="ECO:0008006" key="4">
    <source>
        <dbReference type="Google" id="ProtNLM"/>
    </source>
</evidence>
<feature type="region of interest" description="Disordered" evidence="1">
    <location>
        <begin position="49"/>
        <end position="74"/>
    </location>
</feature>
<sequence length="268" mass="30199">VPALRDTAVDTLIDSYWEPSFWEYGLVQMEFRDCSTPVEEELLDALLDSPKAQQTESRSNMDATPQVASRKRSHTTFETVRSIDKLNPNIVNNVEEANPPNVDSNELIVTTGGNDKFEQCEVTENANLEDASLQETTEAPPVQQIVESDTTVQEYRFGDTAVEPTSEVALHNGLGMDPKAAVASSANADNKELKDTTFTTLEAVPRWQYRNDSGFWKDFADARDSANLDKRYHKFLQHPGKSIITIWLFNSDGMEVDFRAMEMWPIVK</sequence>
<dbReference type="EMBL" id="CAUYUJ010018170">
    <property type="protein sequence ID" value="CAK0881257.1"/>
    <property type="molecule type" value="Genomic_DNA"/>
</dbReference>
<name>A0ABN9W566_9DINO</name>
<proteinExistence type="predicted"/>
<evidence type="ECO:0000313" key="3">
    <source>
        <dbReference type="Proteomes" id="UP001189429"/>
    </source>
</evidence>
<evidence type="ECO:0000256" key="1">
    <source>
        <dbReference type="SAM" id="MobiDB-lite"/>
    </source>
</evidence>